<sequence length="43" mass="5091">MKRCSFYFYFLFVGSLDCQRMVKPEPCFQDGFVSVPLTDLFDL</sequence>
<accession>A0A2P2MZ73</accession>
<proteinExistence type="predicted"/>
<dbReference type="AlphaFoldDB" id="A0A2P2MZ73"/>
<name>A0A2P2MZ73_RHIMU</name>
<protein>
    <submittedName>
        <fullName evidence="1">Uncharacterized protein</fullName>
    </submittedName>
</protein>
<evidence type="ECO:0000313" key="1">
    <source>
        <dbReference type="EMBL" id="MBX35532.1"/>
    </source>
</evidence>
<reference evidence="1" key="1">
    <citation type="submission" date="2018-02" db="EMBL/GenBank/DDBJ databases">
        <title>Rhizophora mucronata_Transcriptome.</title>
        <authorList>
            <person name="Meera S.P."/>
            <person name="Sreeshan A."/>
            <person name="Augustine A."/>
        </authorList>
    </citation>
    <scope>NUCLEOTIDE SEQUENCE</scope>
    <source>
        <tissue evidence="1">Leaf</tissue>
    </source>
</reference>
<dbReference type="EMBL" id="GGEC01055048">
    <property type="protein sequence ID" value="MBX35532.1"/>
    <property type="molecule type" value="Transcribed_RNA"/>
</dbReference>
<organism evidence="1">
    <name type="scientific">Rhizophora mucronata</name>
    <name type="common">Asiatic mangrove</name>
    <dbReference type="NCBI Taxonomy" id="61149"/>
    <lineage>
        <taxon>Eukaryota</taxon>
        <taxon>Viridiplantae</taxon>
        <taxon>Streptophyta</taxon>
        <taxon>Embryophyta</taxon>
        <taxon>Tracheophyta</taxon>
        <taxon>Spermatophyta</taxon>
        <taxon>Magnoliopsida</taxon>
        <taxon>eudicotyledons</taxon>
        <taxon>Gunneridae</taxon>
        <taxon>Pentapetalae</taxon>
        <taxon>rosids</taxon>
        <taxon>fabids</taxon>
        <taxon>Malpighiales</taxon>
        <taxon>Rhizophoraceae</taxon>
        <taxon>Rhizophora</taxon>
    </lineage>
</organism>